<keyword evidence="1" id="KW-0732">Signal</keyword>
<evidence type="ECO:0000313" key="3">
    <source>
        <dbReference type="Proteomes" id="UP000093129"/>
    </source>
</evidence>
<feature type="signal peptide" evidence="1">
    <location>
        <begin position="1"/>
        <end position="22"/>
    </location>
</feature>
<comment type="caution">
    <text evidence="2">The sequence shown here is derived from an EMBL/GenBank/DDBJ whole genome shotgun (WGS) entry which is preliminary data.</text>
</comment>
<dbReference type="Proteomes" id="UP000093129">
    <property type="component" value="Unassembled WGS sequence"/>
</dbReference>
<evidence type="ECO:0000313" key="2">
    <source>
        <dbReference type="EMBL" id="OCB03011.1"/>
    </source>
</evidence>
<dbReference type="InterPro" id="IPR010870">
    <property type="entry name" value="Porin_O/P"/>
</dbReference>
<sequence length="445" mass="45945">MKKNLVALAVAAAFVVPGVAFASTSSNEDTGPVVYGYAQITGASQFGTSTNGSSAGSSGLIFGANRIRLGLKGEAVPGVTYNIMAGWDNAAITGNTGVAGGNTGVAGGNLLNDGLGNGGNASILDAWLNYAPVPFAQLEVGKFKLPVGNEYVNTEGNELPFVFRSMAQSLVPGRSAGAMIHGKDVLDDVTGTGVGYAVGIADDSSLDAYNAYNWANNGAMPFGTSGQGGYLNGSGNYIAFARLSYDFMGPLLKAEVSGSRMSLGSTPDGNRVALNGLSQSAIYTWNVGMHGGMMGIHYAASYTNMTTGRSFAASTAPSSTAPYSMTSNGMLATDWNVGLGVNLHQMMLTPSWLDIEPAVRFDSFSINNHNGYDAKLDNTTVGLNYYVNSNNPHAAEVQLNYIIPSARQGKFGTAMGGVGGVFGANGAPINGMAYNTLMLQFQAGF</sequence>
<name>A0A1B9BZ85_9PROT</name>
<dbReference type="Pfam" id="PF07396">
    <property type="entry name" value="Porin_O_P"/>
    <property type="match status" value="1"/>
</dbReference>
<proteinExistence type="predicted"/>
<evidence type="ECO:0008006" key="4">
    <source>
        <dbReference type="Google" id="ProtNLM"/>
    </source>
</evidence>
<dbReference type="RefSeq" id="WP_065413160.1">
    <property type="nucleotide sequence ID" value="NZ_MASQ01000081.1"/>
</dbReference>
<protein>
    <recommendedName>
        <fullName evidence="4">Porin</fullName>
    </recommendedName>
</protein>
<dbReference type="InterPro" id="IPR023614">
    <property type="entry name" value="Porin_dom_sf"/>
</dbReference>
<evidence type="ECO:0000256" key="1">
    <source>
        <dbReference type="SAM" id="SignalP"/>
    </source>
</evidence>
<dbReference type="Gene3D" id="2.40.160.10">
    <property type="entry name" value="Porin"/>
    <property type="match status" value="1"/>
</dbReference>
<accession>A0A1B9BZ85</accession>
<feature type="chain" id="PRO_5008622986" description="Porin" evidence="1">
    <location>
        <begin position="23"/>
        <end position="445"/>
    </location>
</feature>
<organism evidence="2 3">
    <name type="scientific">Acidithiobacillus ferrivorans</name>
    <dbReference type="NCBI Taxonomy" id="160808"/>
    <lineage>
        <taxon>Bacteria</taxon>
        <taxon>Pseudomonadati</taxon>
        <taxon>Pseudomonadota</taxon>
        <taxon>Acidithiobacillia</taxon>
        <taxon>Acidithiobacillales</taxon>
        <taxon>Acidithiobacillaceae</taxon>
        <taxon>Acidithiobacillus</taxon>
    </lineage>
</organism>
<dbReference type="AlphaFoldDB" id="A0A1B9BZ85"/>
<reference evidence="2 3" key="1">
    <citation type="submission" date="2016-07" db="EMBL/GenBank/DDBJ databases">
        <title>Draft genome of a psychrotolerant acidophile Acidithiobacillus ferrivorans strain YL15.</title>
        <authorList>
            <person name="Peng T."/>
            <person name="Ma L."/>
            <person name="Nan M."/>
            <person name="An N."/>
            <person name="Wang M."/>
            <person name="Qiu G."/>
            <person name="Zeng W."/>
        </authorList>
    </citation>
    <scope>NUCLEOTIDE SEQUENCE [LARGE SCALE GENOMIC DNA]</scope>
    <source>
        <strain evidence="2 3">YL15</strain>
    </source>
</reference>
<gene>
    <name evidence="2" type="ORF">BBC27_10030</name>
</gene>
<dbReference type="EMBL" id="MASQ01000081">
    <property type="protein sequence ID" value="OCB03011.1"/>
    <property type="molecule type" value="Genomic_DNA"/>
</dbReference>